<proteinExistence type="inferred from homology"/>
<dbReference type="EC" id="4.2.1.136" evidence="19"/>
<dbReference type="Pfam" id="PF01256">
    <property type="entry name" value="Carb_kinase"/>
    <property type="match status" value="1"/>
</dbReference>
<dbReference type="GO" id="GO:0052855">
    <property type="term" value="F:ADP-dependent NAD(P)H-hydrate dehydratase activity"/>
    <property type="evidence" value="ECO:0007669"/>
    <property type="project" value="UniProtKB-UniRule"/>
</dbReference>
<dbReference type="HAMAP" id="MF_01965">
    <property type="entry name" value="NADHX_dehydratase"/>
    <property type="match status" value="1"/>
</dbReference>
<evidence type="ECO:0000259" key="21">
    <source>
        <dbReference type="PROSITE" id="PS51385"/>
    </source>
</evidence>
<dbReference type="GO" id="GO:0052856">
    <property type="term" value="F:NAD(P)HX epimerase activity"/>
    <property type="evidence" value="ECO:0007669"/>
    <property type="project" value="UniProtKB-UniRule"/>
</dbReference>
<protein>
    <recommendedName>
        <fullName evidence="19">Bifunctional NAD(P)H-hydrate repair enzyme</fullName>
    </recommendedName>
    <alternativeName>
        <fullName evidence="19">Nicotinamide nucleotide repair protein</fullName>
    </alternativeName>
    <domain>
        <recommendedName>
            <fullName evidence="19">ADP-dependent (S)-NAD(P)H-hydrate dehydratase</fullName>
            <ecNumber evidence="19">4.2.1.136</ecNumber>
        </recommendedName>
        <alternativeName>
            <fullName evidence="19">ADP-dependent NAD(P)HX dehydratase</fullName>
        </alternativeName>
    </domain>
    <domain>
        <recommendedName>
            <fullName evidence="19">NAD(P)H-hydrate epimerase</fullName>
            <ecNumber evidence="19">5.1.99.6</ecNumber>
        </recommendedName>
    </domain>
</protein>
<name>A0A2D2Q487_PARLV</name>
<dbReference type="PANTHER" id="PTHR12592">
    <property type="entry name" value="ATP-DEPENDENT (S)-NAD(P)H-HYDRATE DEHYDRATASE FAMILY MEMBER"/>
    <property type="match status" value="1"/>
</dbReference>
<evidence type="ECO:0000256" key="1">
    <source>
        <dbReference type="ARBA" id="ARBA00000013"/>
    </source>
</evidence>
<keyword evidence="5 18" id="KW-0479">Metal-binding</keyword>
<evidence type="ECO:0000256" key="4">
    <source>
        <dbReference type="ARBA" id="ARBA00009524"/>
    </source>
</evidence>
<keyword evidence="6 17" id="KW-0547">Nucleotide-binding</keyword>
<evidence type="ECO:0000256" key="2">
    <source>
        <dbReference type="ARBA" id="ARBA00000909"/>
    </source>
</evidence>
<feature type="binding site" evidence="18">
    <location>
        <position position="161"/>
    </location>
    <ligand>
        <name>K(+)</name>
        <dbReference type="ChEBI" id="CHEBI:29103"/>
    </ligand>
</feature>
<feature type="binding site" evidence="18">
    <location>
        <position position="125"/>
    </location>
    <ligand>
        <name>K(+)</name>
        <dbReference type="ChEBI" id="CHEBI:29103"/>
    </ligand>
</feature>
<evidence type="ECO:0000256" key="17">
    <source>
        <dbReference type="HAMAP-Rule" id="MF_01965"/>
    </source>
</evidence>
<dbReference type="Gene3D" id="3.40.50.10260">
    <property type="entry name" value="YjeF N-terminal domain"/>
    <property type="match status" value="1"/>
</dbReference>
<dbReference type="OrthoDB" id="9806925at2"/>
<dbReference type="Pfam" id="PF03853">
    <property type="entry name" value="YjeF_N"/>
    <property type="match status" value="1"/>
</dbReference>
<comment type="similarity">
    <text evidence="4 19">In the C-terminal section; belongs to the NnrD/CARKD family.</text>
</comment>
<comment type="caution">
    <text evidence="17">Lacks conserved residue(s) required for the propagation of feature annotation.</text>
</comment>
<comment type="cofactor">
    <cofactor evidence="17">
        <name>Mg(2+)</name>
        <dbReference type="ChEBI" id="CHEBI:18420"/>
    </cofactor>
</comment>
<feature type="binding site" evidence="18">
    <location>
        <begin position="64"/>
        <end position="68"/>
    </location>
    <ligand>
        <name>(6S)-NADPHX</name>
        <dbReference type="ChEBI" id="CHEBI:64076"/>
    </ligand>
</feature>
<dbReference type="HAMAP" id="MF_01966">
    <property type="entry name" value="NADHX_epimerase"/>
    <property type="match status" value="1"/>
</dbReference>
<comment type="catalytic activity">
    <reaction evidence="16 17 19">
        <text>(6S)-NADPHX + ADP = AMP + phosphate + NADPH + H(+)</text>
        <dbReference type="Rhea" id="RHEA:32235"/>
        <dbReference type="ChEBI" id="CHEBI:15378"/>
        <dbReference type="ChEBI" id="CHEBI:43474"/>
        <dbReference type="ChEBI" id="CHEBI:57783"/>
        <dbReference type="ChEBI" id="CHEBI:64076"/>
        <dbReference type="ChEBI" id="CHEBI:456215"/>
        <dbReference type="ChEBI" id="CHEBI:456216"/>
        <dbReference type="EC" id="4.2.1.136"/>
    </reaction>
</comment>
<feature type="binding site" evidence="18">
    <location>
        <position position="65"/>
    </location>
    <ligand>
        <name>K(+)</name>
        <dbReference type="ChEBI" id="CHEBI:29103"/>
    </ligand>
</feature>
<evidence type="ECO:0000256" key="7">
    <source>
        <dbReference type="ARBA" id="ARBA00022840"/>
    </source>
</evidence>
<dbReference type="InterPro" id="IPR030677">
    <property type="entry name" value="Nnr"/>
</dbReference>
<dbReference type="Gene3D" id="3.40.1190.20">
    <property type="match status" value="1"/>
</dbReference>
<dbReference type="Proteomes" id="UP000231057">
    <property type="component" value="Chromosome"/>
</dbReference>
<comment type="similarity">
    <text evidence="3 19">In the N-terminal section; belongs to the NnrE/AIBP family.</text>
</comment>
<keyword evidence="11 18" id="KW-0413">Isomerase</keyword>
<reference evidence="22 23" key="1">
    <citation type="submission" date="2016-11" db="EMBL/GenBank/DDBJ databases">
        <title>Complete genome sequence of thermophilic cyanobacteria strain Synechococcus sp. PCC6715.</title>
        <authorList>
            <person name="Tang J."/>
            <person name="Daroch M."/>
            <person name="Liang Y."/>
            <person name="Jiang D."/>
            <person name="Shah M."/>
        </authorList>
    </citation>
    <scope>NUCLEOTIDE SEQUENCE [LARGE SCALE GENOMIC DNA]</scope>
    <source>
        <strain evidence="22 23">PCC 6715</strain>
    </source>
</reference>
<dbReference type="PROSITE" id="PS51385">
    <property type="entry name" value="YJEF_N"/>
    <property type="match status" value="1"/>
</dbReference>
<comment type="subunit">
    <text evidence="17">Homotetramer.</text>
</comment>
<keyword evidence="9 18" id="KW-0630">Potassium</keyword>
<keyword evidence="10 17" id="KW-0520">NAD</keyword>
<evidence type="ECO:0000256" key="6">
    <source>
        <dbReference type="ARBA" id="ARBA00022741"/>
    </source>
</evidence>
<evidence type="ECO:0000256" key="14">
    <source>
        <dbReference type="ARBA" id="ARBA00025153"/>
    </source>
</evidence>
<dbReference type="GO" id="GO:0110051">
    <property type="term" value="P:metabolite repair"/>
    <property type="evidence" value="ECO:0007669"/>
    <property type="project" value="TreeGrafter"/>
</dbReference>
<evidence type="ECO:0000256" key="12">
    <source>
        <dbReference type="ARBA" id="ARBA00023239"/>
    </source>
</evidence>
<dbReference type="InterPro" id="IPR000631">
    <property type="entry name" value="CARKD"/>
</dbReference>
<reference evidence="23" key="2">
    <citation type="journal article" date="2022" name="Front. Microbiol.">
        <title>Comparative Genomic Analysis Revealed Distinct Molecular Components and Organization of CO2-Concentrating Mechanism in Thermophilic Cyanobacteria.</title>
        <authorList>
            <person name="Tang J."/>
            <person name="Zhou H."/>
            <person name="Yao D."/>
            <person name="Riaz S."/>
            <person name="You D."/>
            <person name="Klepacz-Smolka A."/>
            <person name="Daroch M."/>
        </authorList>
    </citation>
    <scope>NUCLEOTIDE SEQUENCE [LARGE SCALE GENOMIC DNA]</scope>
    <source>
        <strain evidence="23">PCC 6715</strain>
    </source>
</reference>
<dbReference type="PANTHER" id="PTHR12592:SF0">
    <property type="entry name" value="ATP-DEPENDENT (S)-NAD(P)H-HYDRATE DEHYDRATASE"/>
    <property type="match status" value="1"/>
</dbReference>
<comment type="function">
    <text evidence="14 19">Bifunctional enzyme that catalyzes the epimerization of the S- and R-forms of NAD(P)HX and the dehydration of the S-form of NAD(P)HX at the expense of ADP, which is converted to AMP. This allows the repair of both epimers of NAD(P)HX, a damaged form of NAD(P)H that is a result of enzymatic or heat-dependent hydration.</text>
</comment>
<comment type="catalytic activity">
    <reaction evidence="15 17 19">
        <text>(6S)-NADHX + ADP = AMP + phosphate + NADH + H(+)</text>
        <dbReference type="Rhea" id="RHEA:32223"/>
        <dbReference type="ChEBI" id="CHEBI:15378"/>
        <dbReference type="ChEBI" id="CHEBI:43474"/>
        <dbReference type="ChEBI" id="CHEBI:57945"/>
        <dbReference type="ChEBI" id="CHEBI:64074"/>
        <dbReference type="ChEBI" id="CHEBI:456215"/>
        <dbReference type="ChEBI" id="CHEBI:456216"/>
        <dbReference type="EC" id="4.2.1.136"/>
    </reaction>
</comment>
<sequence>MVSQPFPSIVTTSEMQAIEAAMFAAGLPIAALMEKVGQRLSDRLCCLYPVTTHPKVGVLAGPGHNGGDALVVARELWHRGYTVTVWQPFSRLKPLTADHAKYARFLGIPFTSEVAELATANLIVDGVFGFGLERSVSHELGAAFAQVNQWCVPRLSIDVPSGLCSDRGAVLGTAIQATRTLCLGLWKRGLLMDEALPWVGEAELLAFDIPATVIDNVLGTMPRRYCLDSQCWQLLPLARSPITHKYRQGQLLLIGGSARFGGSILLSALAARCTGVGMLVVAVPNSLKPLVLARVPDAIVVGCPETNTGAIAHLPADLDLQRVQAIACGPGLTTAATTVIEQVLAAGIPTVLDADGLNILAALSPWPLAAPLVLTPHLGEFRRLFPDLSAEGDRLEQVQAAAAHSNCLVVLKGARTAIATPAGNLWINPASTPALARGGSGDVLTGLIGGLLAQQELLHSTLGGVWWHAQAGLAAAKQWTTLGVYPERLVDALLPTLSAKKPDFL</sequence>
<evidence type="ECO:0000256" key="10">
    <source>
        <dbReference type="ARBA" id="ARBA00023027"/>
    </source>
</evidence>
<dbReference type="GO" id="GO:0046496">
    <property type="term" value="P:nicotinamide nucleotide metabolic process"/>
    <property type="evidence" value="ECO:0007669"/>
    <property type="project" value="UniProtKB-UniRule"/>
</dbReference>
<dbReference type="PROSITE" id="PS51383">
    <property type="entry name" value="YJEF_C_3"/>
    <property type="match status" value="1"/>
</dbReference>
<keyword evidence="8 17" id="KW-0521">NADP</keyword>
<feature type="binding site" evidence="17">
    <location>
        <position position="331"/>
    </location>
    <ligand>
        <name>(6S)-NADPHX</name>
        <dbReference type="ChEBI" id="CHEBI:64076"/>
    </ligand>
</feature>
<dbReference type="NCBIfam" id="TIGR00197">
    <property type="entry name" value="yjeF_nterm"/>
    <property type="match status" value="1"/>
</dbReference>
<dbReference type="PROSITE" id="PS01050">
    <property type="entry name" value="YJEF_C_2"/>
    <property type="match status" value="1"/>
</dbReference>
<evidence type="ECO:0000256" key="16">
    <source>
        <dbReference type="ARBA" id="ARBA00049209"/>
    </source>
</evidence>
<dbReference type="InterPro" id="IPR017953">
    <property type="entry name" value="Carbohydrate_kinase_pred_CS"/>
</dbReference>
<keyword evidence="13" id="KW-0511">Multifunctional enzyme</keyword>
<evidence type="ECO:0000313" key="23">
    <source>
        <dbReference type="Proteomes" id="UP000231057"/>
    </source>
</evidence>
<evidence type="ECO:0000256" key="18">
    <source>
        <dbReference type="HAMAP-Rule" id="MF_01966"/>
    </source>
</evidence>
<dbReference type="InterPro" id="IPR004443">
    <property type="entry name" value="YjeF_N_dom"/>
</dbReference>
<evidence type="ECO:0000256" key="11">
    <source>
        <dbReference type="ARBA" id="ARBA00023235"/>
    </source>
</evidence>
<evidence type="ECO:0000256" key="9">
    <source>
        <dbReference type="ARBA" id="ARBA00022958"/>
    </source>
</evidence>
<keyword evidence="23" id="KW-1185">Reference proteome</keyword>
<dbReference type="EMBL" id="CP018092">
    <property type="protein sequence ID" value="ATS19318.1"/>
    <property type="molecule type" value="Genomic_DNA"/>
</dbReference>
<keyword evidence="7 17" id="KW-0067">ATP-binding</keyword>
<keyword evidence="12 17" id="KW-0456">Lyase</keyword>
<feature type="binding site" evidence="18">
    <location>
        <position position="158"/>
    </location>
    <ligand>
        <name>(6S)-NADPHX</name>
        <dbReference type="ChEBI" id="CHEBI:64076"/>
    </ligand>
</feature>
<dbReference type="EC" id="5.1.99.6" evidence="19"/>
<feature type="binding site" evidence="17">
    <location>
        <position position="377"/>
    </location>
    <ligand>
        <name>(6S)-NADPHX</name>
        <dbReference type="ChEBI" id="CHEBI:64076"/>
    </ligand>
</feature>
<comment type="cofactor">
    <cofactor evidence="18 19">
        <name>K(+)</name>
        <dbReference type="ChEBI" id="CHEBI:29103"/>
    </cofactor>
    <text evidence="18 19">Binds 1 potassium ion per subunit.</text>
</comment>
<dbReference type="NCBIfam" id="TIGR00196">
    <property type="entry name" value="yjeF_cterm"/>
    <property type="match status" value="1"/>
</dbReference>
<dbReference type="KEGG" id="slw:BRW62_11910"/>
<organism evidence="22 23">
    <name type="scientific">Parathermosynechococcus lividus PCC 6715</name>
    <dbReference type="NCBI Taxonomy" id="1917166"/>
    <lineage>
        <taxon>Bacteria</taxon>
        <taxon>Bacillati</taxon>
        <taxon>Cyanobacteriota</taxon>
        <taxon>Cyanophyceae</taxon>
        <taxon>Acaryochloridales</taxon>
        <taxon>Thermosynechococcaceae</taxon>
        <taxon>Parathermosynechococcus</taxon>
    </lineage>
</organism>
<dbReference type="PIRSF" id="PIRSF017184">
    <property type="entry name" value="Nnr"/>
    <property type="match status" value="1"/>
</dbReference>
<feature type="binding site" evidence="17">
    <location>
        <begin position="412"/>
        <end position="416"/>
    </location>
    <ligand>
        <name>AMP</name>
        <dbReference type="ChEBI" id="CHEBI:456215"/>
    </ligand>
</feature>
<evidence type="ECO:0000256" key="8">
    <source>
        <dbReference type="ARBA" id="ARBA00022857"/>
    </source>
</evidence>
<comment type="function">
    <text evidence="17">Catalyzes the dehydration of the S-form of NAD(P)HX at the expense of ADP, which is converted to AMP. Together with NAD(P)HX epimerase, which catalyzes the epimerization of the S- and R-forms, the enzyme allows the repair of both epimers of NAD(P)HX, a damaged form of NAD(P)H that is a result of enzymatic or heat-dependent hydration.</text>
</comment>
<dbReference type="InterPro" id="IPR036652">
    <property type="entry name" value="YjeF_N_dom_sf"/>
</dbReference>
<evidence type="ECO:0000256" key="19">
    <source>
        <dbReference type="PIRNR" id="PIRNR017184"/>
    </source>
</evidence>
<evidence type="ECO:0000259" key="20">
    <source>
        <dbReference type="PROSITE" id="PS51383"/>
    </source>
</evidence>
<accession>A0A2D2Q487</accession>
<dbReference type="AlphaFoldDB" id="A0A2D2Q487"/>
<comment type="similarity">
    <text evidence="17">Belongs to the NnrD/CARKD family.</text>
</comment>
<feature type="domain" description="YjeF N-terminal" evidence="21">
    <location>
        <begin position="15"/>
        <end position="215"/>
    </location>
</feature>
<evidence type="ECO:0000256" key="15">
    <source>
        <dbReference type="ARBA" id="ARBA00048238"/>
    </source>
</evidence>
<dbReference type="SUPFAM" id="SSF64153">
    <property type="entry name" value="YjeF N-terminal domain-like"/>
    <property type="match status" value="1"/>
</dbReference>
<comment type="function">
    <text evidence="18">Catalyzes the epimerization of the S- and R-forms of NAD(P)HX, a damaged form of NAD(P)H that is a result of enzymatic or heat-dependent hydration. This is a prerequisite for the S-specific NAD(P)H-hydrate dehydratase to allow the repair of both epimers of NAD(P)HX.</text>
</comment>
<evidence type="ECO:0000256" key="13">
    <source>
        <dbReference type="ARBA" id="ARBA00023268"/>
    </source>
</evidence>
<dbReference type="RefSeq" id="WP_099799653.1">
    <property type="nucleotide sequence ID" value="NZ_CP018092.1"/>
</dbReference>
<feature type="binding site" evidence="17">
    <location>
        <position position="441"/>
    </location>
    <ligand>
        <name>AMP</name>
        <dbReference type="ChEBI" id="CHEBI:456215"/>
    </ligand>
</feature>
<feature type="binding site" evidence="18">
    <location>
        <begin position="129"/>
        <end position="135"/>
    </location>
    <ligand>
        <name>(6S)-NADPHX</name>
        <dbReference type="ChEBI" id="CHEBI:64076"/>
    </ligand>
</feature>
<comment type="catalytic activity">
    <reaction evidence="2 18 19">
        <text>(6R)-NADPHX = (6S)-NADPHX</text>
        <dbReference type="Rhea" id="RHEA:32227"/>
        <dbReference type="ChEBI" id="CHEBI:64076"/>
        <dbReference type="ChEBI" id="CHEBI:64077"/>
        <dbReference type="EC" id="5.1.99.6"/>
    </reaction>
</comment>
<evidence type="ECO:0000313" key="22">
    <source>
        <dbReference type="EMBL" id="ATS19318.1"/>
    </source>
</evidence>
<comment type="catalytic activity">
    <reaction evidence="1 18 19">
        <text>(6R)-NADHX = (6S)-NADHX</text>
        <dbReference type="Rhea" id="RHEA:32215"/>
        <dbReference type="ChEBI" id="CHEBI:64074"/>
        <dbReference type="ChEBI" id="CHEBI:64075"/>
        <dbReference type="EC" id="5.1.99.6"/>
    </reaction>
</comment>
<dbReference type="SUPFAM" id="SSF53613">
    <property type="entry name" value="Ribokinase-like"/>
    <property type="match status" value="1"/>
</dbReference>
<feature type="domain" description="YjeF C-terminal" evidence="20">
    <location>
        <begin position="227"/>
        <end position="500"/>
    </location>
</feature>
<evidence type="ECO:0000256" key="3">
    <source>
        <dbReference type="ARBA" id="ARBA00006001"/>
    </source>
</evidence>
<evidence type="ECO:0000256" key="5">
    <source>
        <dbReference type="ARBA" id="ARBA00022723"/>
    </source>
</evidence>
<comment type="similarity">
    <text evidence="18">Belongs to the NnrE/AIBP family.</text>
</comment>
<dbReference type="InterPro" id="IPR029056">
    <property type="entry name" value="Ribokinase-like"/>
</dbReference>
<dbReference type="GO" id="GO:0005524">
    <property type="term" value="F:ATP binding"/>
    <property type="evidence" value="ECO:0007669"/>
    <property type="project" value="UniProtKB-UniRule"/>
</dbReference>
<dbReference type="GO" id="GO:0046872">
    <property type="term" value="F:metal ion binding"/>
    <property type="evidence" value="ECO:0007669"/>
    <property type="project" value="UniProtKB-UniRule"/>
</dbReference>
<dbReference type="CDD" id="cd01171">
    <property type="entry name" value="YXKO-related"/>
    <property type="match status" value="1"/>
</dbReference>
<feature type="binding site" evidence="17">
    <location>
        <position position="442"/>
    </location>
    <ligand>
        <name>(6S)-NADPHX</name>
        <dbReference type="ChEBI" id="CHEBI:64076"/>
    </ligand>
</feature>
<gene>
    <name evidence="18" type="primary">nnrE</name>
    <name evidence="17" type="synonym">nnrD</name>
    <name evidence="22" type="ORF">BRW62_11910</name>
</gene>